<evidence type="ECO:0000313" key="2">
    <source>
        <dbReference type="EMBL" id="KAK9858020.1"/>
    </source>
</evidence>
<name>A0AAW1SVH1_9CHLO</name>
<protein>
    <submittedName>
        <fullName evidence="2">Uncharacterized protein</fullName>
    </submittedName>
</protein>
<feature type="compositionally biased region" description="Low complexity" evidence="1">
    <location>
        <begin position="10"/>
        <end position="23"/>
    </location>
</feature>
<evidence type="ECO:0000256" key="1">
    <source>
        <dbReference type="SAM" id="MobiDB-lite"/>
    </source>
</evidence>
<dbReference type="Proteomes" id="UP001485043">
    <property type="component" value="Unassembled WGS sequence"/>
</dbReference>
<gene>
    <name evidence="2" type="ORF">WJX84_002397</name>
</gene>
<evidence type="ECO:0000313" key="3">
    <source>
        <dbReference type="Proteomes" id="UP001485043"/>
    </source>
</evidence>
<feature type="region of interest" description="Disordered" evidence="1">
    <location>
        <begin position="1"/>
        <end position="28"/>
    </location>
</feature>
<reference evidence="2 3" key="1">
    <citation type="journal article" date="2024" name="Nat. Commun.">
        <title>Phylogenomics reveals the evolutionary origins of lichenization in chlorophyte algae.</title>
        <authorList>
            <person name="Puginier C."/>
            <person name="Libourel C."/>
            <person name="Otte J."/>
            <person name="Skaloud P."/>
            <person name="Haon M."/>
            <person name="Grisel S."/>
            <person name="Petersen M."/>
            <person name="Berrin J.G."/>
            <person name="Delaux P.M."/>
            <person name="Dal Grande F."/>
            <person name="Keller J."/>
        </authorList>
    </citation>
    <scope>NUCLEOTIDE SEQUENCE [LARGE SCALE GENOMIC DNA]</scope>
    <source>
        <strain evidence="2 3">SAG 2523</strain>
    </source>
</reference>
<proteinExistence type="predicted"/>
<comment type="caution">
    <text evidence="2">The sequence shown here is derived from an EMBL/GenBank/DDBJ whole genome shotgun (WGS) entry which is preliminary data.</text>
</comment>
<keyword evidence="3" id="KW-1185">Reference proteome</keyword>
<organism evidence="2 3">
    <name type="scientific">Apatococcus fuscideae</name>
    <dbReference type="NCBI Taxonomy" id="2026836"/>
    <lineage>
        <taxon>Eukaryota</taxon>
        <taxon>Viridiplantae</taxon>
        <taxon>Chlorophyta</taxon>
        <taxon>core chlorophytes</taxon>
        <taxon>Trebouxiophyceae</taxon>
        <taxon>Chlorellales</taxon>
        <taxon>Chlorellaceae</taxon>
        <taxon>Apatococcus</taxon>
    </lineage>
</organism>
<sequence length="68" mass="7311">MPVSRVVKGDAPAAENSSDADAASFDEEGNVRIMPESVRSRVSAFQSQMLQFLSTLENLESLVAQPKA</sequence>
<dbReference type="EMBL" id="JALJOV010000939">
    <property type="protein sequence ID" value="KAK9858020.1"/>
    <property type="molecule type" value="Genomic_DNA"/>
</dbReference>
<dbReference type="AlphaFoldDB" id="A0AAW1SVH1"/>
<accession>A0AAW1SVH1</accession>